<gene>
    <name evidence="2" type="ORF">SLS58_004745</name>
</gene>
<proteinExistence type="predicted"/>
<feature type="region of interest" description="Disordered" evidence="1">
    <location>
        <begin position="243"/>
        <end position="268"/>
    </location>
</feature>
<feature type="compositionally biased region" description="Basic and acidic residues" evidence="1">
    <location>
        <begin position="245"/>
        <end position="268"/>
    </location>
</feature>
<evidence type="ECO:0000313" key="2">
    <source>
        <dbReference type="EMBL" id="KAL1643730.1"/>
    </source>
</evidence>
<reference evidence="2 3" key="1">
    <citation type="journal article" date="2023" name="Plant Dis.">
        <title>First Report of Diplodia intermedia Causing Canker and Dieback Diseases on Apple Trees in Canada.</title>
        <authorList>
            <person name="Ellouze W."/>
            <person name="Ilyukhin E."/>
            <person name="Sulman M."/>
            <person name="Ali S."/>
        </authorList>
    </citation>
    <scope>NUCLEOTIDE SEQUENCE [LARGE SCALE GENOMIC DNA]</scope>
    <source>
        <strain evidence="2 3">M45-28</strain>
    </source>
</reference>
<dbReference type="EMBL" id="JAKEKT020000026">
    <property type="protein sequence ID" value="KAL1643730.1"/>
    <property type="molecule type" value="Genomic_DNA"/>
</dbReference>
<dbReference type="Proteomes" id="UP001521184">
    <property type="component" value="Unassembled WGS sequence"/>
</dbReference>
<evidence type="ECO:0000313" key="3">
    <source>
        <dbReference type="Proteomes" id="UP001521184"/>
    </source>
</evidence>
<comment type="caution">
    <text evidence="2">The sequence shown here is derived from an EMBL/GenBank/DDBJ whole genome shotgun (WGS) entry which is preliminary data.</text>
</comment>
<keyword evidence="3" id="KW-1185">Reference proteome</keyword>
<accession>A0ABR3TST7</accession>
<sequence length="289" mass="31524">MATPNPLQLPHAARQALLTGPTITLALPLPSINTTYTIPALPRRMLFAFSHLAAAQLTVADGVNTTPMPTPSSSSASSPSPIPTPARTITLPPSSCTPAALELLLQHLKQCCRSPASAPPPPHLTSWRQAVHVYAAARALRLIPAVESPLRGWIEKRLNASDAPLSAAELRDAVEALSGGQHGGDEGGDRIVREVVRKTAAWARRLDVGGLEVEREGMKTWLAENRPRLLAWWEVCDSRASGSDLRAKSGMEGKKKEEEEESRREELQRKVDGFRERLKKQRSMVELAR</sequence>
<feature type="compositionally biased region" description="Low complexity" evidence="1">
    <location>
        <begin position="65"/>
        <end position="89"/>
    </location>
</feature>
<name>A0ABR3TST7_9PEZI</name>
<evidence type="ECO:0000256" key="1">
    <source>
        <dbReference type="SAM" id="MobiDB-lite"/>
    </source>
</evidence>
<organism evidence="2 3">
    <name type="scientific">Diplodia intermedia</name>
    <dbReference type="NCBI Taxonomy" id="856260"/>
    <lineage>
        <taxon>Eukaryota</taxon>
        <taxon>Fungi</taxon>
        <taxon>Dikarya</taxon>
        <taxon>Ascomycota</taxon>
        <taxon>Pezizomycotina</taxon>
        <taxon>Dothideomycetes</taxon>
        <taxon>Dothideomycetes incertae sedis</taxon>
        <taxon>Botryosphaeriales</taxon>
        <taxon>Botryosphaeriaceae</taxon>
        <taxon>Diplodia</taxon>
    </lineage>
</organism>
<feature type="region of interest" description="Disordered" evidence="1">
    <location>
        <begin position="64"/>
        <end position="89"/>
    </location>
</feature>
<protein>
    <submittedName>
        <fullName evidence="2">Uncharacterized protein</fullName>
    </submittedName>
</protein>